<dbReference type="PROSITE" id="PS50968">
    <property type="entry name" value="BIOTINYL_LIPOYL"/>
    <property type="match status" value="2"/>
</dbReference>
<evidence type="ECO:0000256" key="3">
    <source>
        <dbReference type="ARBA" id="ARBA00022679"/>
    </source>
</evidence>
<comment type="function">
    <text evidence="7">The pyruvate dehydrogenase complex catalyzes the overall conversion of pyruvate to acetyl-CoA and CO(2). It contains multiple copies of three enzymatic components: pyruvate dehydrogenase (E1), dihydrolipoamide acetyltransferase (E2) and lipoamide dehydrogenase (E3).</text>
</comment>
<dbReference type="Pfam" id="PF02817">
    <property type="entry name" value="E3_binding"/>
    <property type="match status" value="1"/>
</dbReference>
<dbReference type="SUPFAM" id="SSF51230">
    <property type="entry name" value="Single hybrid motif"/>
    <property type="match status" value="2"/>
</dbReference>
<sequence length="552" mass="56737">MSKLVEIKVPDIGDFKEVEVIEVLVAAGDTIKAEQSLITVESDKASMEIPASAGGVVKSVKVKVGDKVAEGTVILEVEAGEASADAAPAAAPAAEAAPAAAPATAAAPAEQDQKGGGLVEVAVPDIGDFKEVEVIEVMVAVGDTIKAEQSLITVESDKASMEIPASAGGVVKEIKTKVGDKVSKGTVIVVVESGAGSAPAAAAAQPSAQPAAAAAAPAASTPAPAAAPAASAAKPAPTAALEDPGLKPGQLPHASPSVRKFARELGVNLSKVKGSGPKDRITADDVRAFVKQALAAPAAAASGGADGAALGLLPWPKIDFTKFGPIDAKPLSRIKKISGANLHRNWVMIPHVTNNDEADITDLEAFRVTLNKENEKAGVKVTMLAFLIKAVVSALKKFPEFNASLDGDQLIYKQYFHIGFAADTPNGLVVPVIRDADKKGIIEIAKEMGELSKKAREGKISPAEMQGGCFSISSLGGIGGTHFTPIINAPEVAILGVSRSAQKPVWDGKQFVPRLTMPLSLSYDHRVIDGAAAARFNAYLGQLLADFRRILL</sequence>
<keyword evidence="6 9" id="KW-0012">Acyltransferase</keyword>
<dbReference type="InterPro" id="IPR003016">
    <property type="entry name" value="2-oxoA_DH_lipoyl-BS"/>
</dbReference>
<organism evidence="13 14">
    <name type="scientific">Bordetella genomosp. 4</name>
    <dbReference type="NCBI Taxonomy" id="463044"/>
    <lineage>
        <taxon>Bacteria</taxon>
        <taxon>Pseudomonadati</taxon>
        <taxon>Pseudomonadota</taxon>
        <taxon>Betaproteobacteria</taxon>
        <taxon>Burkholderiales</taxon>
        <taxon>Alcaligenaceae</taxon>
        <taxon>Bordetella</taxon>
    </lineage>
</organism>
<protein>
    <recommendedName>
        <fullName evidence="9">Acetyltransferase component of pyruvate dehydrogenase complex</fullName>
        <ecNumber evidence="9">2.3.1.12</ecNumber>
    </recommendedName>
</protein>
<dbReference type="InterPro" id="IPR050743">
    <property type="entry name" value="2-oxoacid_DH_E2_comp"/>
</dbReference>
<evidence type="ECO:0000313" key="14">
    <source>
        <dbReference type="Proteomes" id="UP000216885"/>
    </source>
</evidence>
<dbReference type="PANTHER" id="PTHR43178">
    <property type="entry name" value="DIHYDROLIPOAMIDE ACETYLTRANSFERASE COMPONENT OF PYRUVATE DEHYDROGENASE COMPLEX"/>
    <property type="match status" value="1"/>
</dbReference>
<dbReference type="GO" id="GO:0006086">
    <property type="term" value="P:pyruvate decarboxylation to acetyl-CoA"/>
    <property type="evidence" value="ECO:0007669"/>
    <property type="project" value="UniProtKB-UniRule"/>
</dbReference>
<dbReference type="Gene3D" id="2.40.50.100">
    <property type="match status" value="2"/>
</dbReference>
<feature type="domain" description="Lipoyl-binding" evidence="11">
    <location>
        <begin position="4"/>
        <end position="78"/>
    </location>
</feature>
<comment type="similarity">
    <text evidence="1 9">Belongs to the 2-oxoacid dehydrogenase family.</text>
</comment>
<dbReference type="SUPFAM" id="SSF47005">
    <property type="entry name" value="Peripheral subunit-binding domain of 2-oxo acid dehydrogenase complex"/>
    <property type="match status" value="1"/>
</dbReference>
<dbReference type="InterPro" id="IPR006256">
    <property type="entry name" value="AcTrfase_Pyrv_DH_cplx"/>
</dbReference>
<dbReference type="SUPFAM" id="SSF52777">
    <property type="entry name" value="CoA-dependent acyltransferases"/>
    <property type="match status" value="1"/>
</dbReference>
<evidence type="ECO:0000256" key="7">
    <source>
        <dbReference type="ARBA" id="ARBA00025211"/>
    </source>
</evidence>
<proteinExistence type="inferred from homology"/>
<comment type="caution">
    <text evidence="13">The sequence shown here is derived from an EMBL/GenBank/DDBJ whole genome shotgun (WGS) entry which is preliminary data.</text>
</comment>
<evidence type="ECO:0000259" key="11">
    <source>
        <dbReference type="PROSITE" id="PS50968"/>
    </source>
</evidence>
<dbReference type="PROSITE" id="PS00189">
    <property type="entry name" value="LIPOYL"/>
    <property type="match status" value="2"/>
</dbReference>
<dbReference type="PANTHER" id="PTHR43178:SF2">
    <property type="entry name" value="DIHYDROLIPOYLLYSINE-RESIDUE ACETYLTRANSFERASE COMPONENT OF PYRUVATE DEHYDROGENASE COMPLEX"/>
    <property type="match status" value="1"/>
</dbReference>
<feature type="region of interest" description="Disordered" evidence="10">
    <location>
        <begin position="226"/>
        <end position="254"/>
    </location>
</feature>
<dbReference type="Pfam" id="PF00364">
    <property type="entry name" value="Biotin_lipoyl"/>
    <property type="match status" value="2"/>
</dbReference>
<dbReference type="EC" id="2.3.1.12" evidence="9"/>
<feature type="domain" description="Peripheral subunit-binding (PSBD)" evidence="12">
    <location>
        <begin position="253"/>
        <end position="290"/>
    </location>
</feature>
<feature type="compositionally biased region" description="Low complexity" evidence="10">
    <location>
        <begin position="226"/>
        <end position="240"/>
    </location>
</feature>
<dbReference type="GO" id="GO:0045254">
    <property type="term" value="C:pyruvate dehydrogenase complex"/>
    <property type="evidence" value="ECO:0007669"/>
    <property type="project" value="UniProtKB-UniRule"/>
</dbReference>
<dbReference type="InterPro" id="IPR011053">
    <property type="entry name" value="Single_hybrid_motif"/>
</dbReference>
<keyword evidence="5 9" id="KW-0450">Lipoyl</keyword>
<dbReference type="GO" id="GO:0031405">
    <property type="term" value="F:lipoic acid binding"/>
    <property type="evidence" value="ECO:0007669"/>
    <property type="project" value="TreeGrafter"/>
</dbReference>
<gene>
    <name evidence="13" type="ORF">CAL20_12825</name>
</gene>
<evidence type="ECO:0000259" key="12">
    <source>
        <dbReference type="PROSITE" id="PS51826"/>
    </source>
</evidence>
<evidence type="ECO:0000256" key="2">
    <source>
        <dbReference type="ARBA" id="ARBA00011484"/>
    </source>
</evidence>
<dbReference type="InterPro" id="IPR036625">
    <property type="entry name" value="E3-bd_dom_sf"/>
</dbReference>
<dbReference type="FunFam" id="3.30.559.10:FF:000004">
    <property type="entry name" value="Acetyltransferase component of pyruvate dehydrogenase complex"/>
    <property type="match status" value="1"/>
</dbReference>
<dbReference type="Gene3D" id="4.10.320.10">
    <property type="entry name" value="E3-binding domain"/>
    <property type="match status" value="1"/>
</dbReference>
<dbReference type="InterPro" id="IPR023213">
    <property type="entry name" value="CAT-like_dom_sf"/>
</dbReference>
<dbReference type="Pfam" id="PF00198">
    <property type="entry name" value="2-oxoacid_dh"/>
    <property type="match status" value="1"/>
</dbReference>
<dbReference type="NCBIfam" id="TIGR01348">
    <property type="entry name" value="PDHac_trf_long"/>
    <property type="match status" value="1"/>
</dbReference>
<evidence type="ECO:0000256" key="8">
    <source>
        <dbReference type="ARBA" id="ARBA00048370"/>
    </source>
</evidence>
<dbReference type="GO" id="GO:0005737">
    <property type="term" value="C:cytoplasm"/>
    <property type="evidence" value="ECO:0007669"/>
    <property type="project" value="TreeGrafter"/>
</dbReference>
<dbReference type="RefSeq" id="WP_094838041.1">
    <property type="nucleotide sequence ID" value="NZ_NEVQ01000013.1"/>
</dbReference>
<dbReference type="PROSITE" id="PS51826">
    <property type="entry name" value="PSBD"/>
    <property type="match status" value="1"/>
</dbReference>
<evidence type="ECO:0000256" key="6">
    <source>
        <dbReference type="ARBA" id="ARBA00023315"/>
    </source>
</evidence>
<keyword evidence="3 9" id="KW-0808">Transferase</keyword>
<comment type="subunit">
    <text evidence="2 9">Forms a 24-polypeptide structural core with octahedral symmetry.</text>
</comment>
<accession>A0A261U2Y4</accession>
<evidence type="ECO:0000256" key="4">
    <source>
        <dbReference type="ARBA" id="ARBA00022737"/>
    </source>
</evidence>
<evidence type="ECO:0000256" key="1">
    <source>
        <dbReference type="ARBA" id="ARBA00007317"/>
    </source>
</evidence>
<comment type="cofactor">
    <cofactor evidence="9">
        <name>(R)-lipoate</name>
        <dbReference type="ChEBI" id="CHEBI:83088"/>
    </cofactor>
    <text evidence="9">Binds 2 lipoyl cofactors covalently.</text>
</comment>
<dbReference type="InterPro" id="IPR000089">
    <property type="entry name" value="Biotin_lipoyl"/>
</dbReference>
<dbReference type="InterPro" id="IPR001078">
    <property type="entry name" value="2-oxoacid_DH_actylTfrase"/>
</dbReference>
<feature type="domain" description="Lipoyl-binding" evidence="11">
    <location>
        <begin position="118"/>
        <end position="192"/>
    </location>
</feature>
<name>A0A261U2Y4_9BORD</name>
<evidence type="ECO:0000256" key="9">
    <source>
        <dbReference type="RuleBase" id="RU361137"/>
    </source>
</evidence>
<comment type="catalytic activity">
    <reaction evidence="8 9">
        <text>N(6)-[(R)-dihydrolipoyl]-L-lysyl-[protein] + acetyl-CoA = N(6)-[(R)-S(8)-acetyldihydrolipoyl]-L-lysyl-[protein] + CoA</text>
        <dbReference type="Rhea" id="RHEA:17017"/>
        <dbReference type="Rhea" id="RHEA-COMP:10475"/>
        <dbReference type="Rhea" id="RHEA-COMP:10478"/>
        <dbReference type="ChEBI" id="CHEBI:57287"/>
        <dbReference type="ChEBI" id="CHEBI:57288"/>
        <dbReference type="ChEBI" id="CHEBI:83100"/>
        <dbReference type="ChEBI" id="CHEBI:83111"/>
        <dbReference type="EC" id="2.3.1.12"/>
    </reaction>
</comment>
<keyword evidence="4" id="KW-0677">Repeat</keyword>
<dbReference type="Gene3D" id="3.30.559.10">
    <property type="entry name" value="Chloramphenicol acetyltransferase-like domain"/>
    <property type="match status" value="1"/>
</dbReference>
<evidence type="ECO:0000256" key="10">
    <source>
        <dbReference type="SAM" id="MobiDB-lite"/>
    </source>
</evidence>
<dbReference type="GO" id="GO:0004742">
    <property type="term" value="F:dihydrolipoyllysine-residue acetyltransferase activity"/>
    <property type="evidence" value="ECO:0007669"/>
    <property type="project" value="UniProtKB-UniRule"/>
</dbReference>
<dbReference type="FunFam" id="2.40.50.100:FF:000009">
    <property type="entry name" value="Acetyltransferase component of pyruvate dehydrogenase complex"/>
    <property type="match status" value="2"/>
</dbReference>
<reference evidence="13 14" key="1">
    <citation type="submission" date="2017-05" db="EMBL/GenBank/DDBJ databases">
        <title>Complete and WGS of Bordetella genogroups.</title>
        <authorList>
            <person name="Spilker T."/>
            <person name="LiPuma J."/>
        </authorList>
    </citation>
    <scope>NUCLEOTIDE SEQUENCE [LARGE SCALE GENOMIC DNA]</scope>
    <source>
        <strain evidence="13 14">AU9919</strain>
    </source>
</reference>
<evidence type="ECO:0000313" key="13">
    <source>
        <dbReference type="EMBL" id="OZI56318.1"/>
    </source>
</evidence>
<dbReference type="Proteomes" id="UP000216885">
    <property type="component" value="Unassembled WGS sequence"/>
</dbReference>
<dbReference type="CDD" id="cd06849">
    <property type="entry name" value="lipoyl_domain"/>
    <property type="match status" value="2"/>
</dbReference>
<dbReference type="AlphaFoldDB" id="A0A261U2Y4"/>
<dbReference type="InterPro" id="IPR004167">
    <property type="entry name" value="PSBD"/>
</dbReference>
<dbReference type="EMBL" id="NEVQ01000013">
    <property type="protein sequence ID" value="OZI56318.1"/>
    <property type="molecule type" value="Genomic_DNA"/>
</dbReference>
<evidence type="ECO:0000256" key="5">
    <source>
        <dbReference type="ARBA" id="ARBA00022823"/>
    </source>
</evidence>
<keyword evidence="14" id="KW-1185">Reference proteome</keyword>